<organism evidence="1 2">
    <name type="scientific">Mesoflavibacter profundi</name>
    <dbReference type="NCBI Taxonomy" id="2708110"/>
    <lineage>
        <taxon>Bacteria</taxon>
        <taxon>Pseudomonadati</taxon>
        <taxon>Bacteroidota</taxon>
        <taxon>Flavobacteriia</taxon>
        <taxon>Flavobacteriales</taxon>
        <taxon>Flavobacteriaceae</taxon>
        <taxon>Mesoflavibacter</taxon>
    </lineage>
</organism>
<reference evidence="1" key="1">
    <citation type="submission" date="2022-11" db="EMBL/GenBank/DDBJ databases">
        <title>Refractory cell wall polysaccharides provide important carbon source for microbial heterotrophs in the hadal ocean.</title>
        <authorList>
            <person name="Zhu X."/>
        </authorList>
    </citation>
    <scope>NUCLEOTIDE SEQUENCE</scope>
    <source>
        <strain evidence="1">MTRN7</strain>
    </source>
</reference>
<sequence>MKEIKEQYFKQMEDDRKKELEDNAKVIEDFITYCKGKNIELTKDNFDYIQTIGIVAKSKDLLNKLNTELEKNDEELISCELLDKFYTKKNFESGFLFSQNYMAMAHPFYRRGFSEFANFAPRFIDLFWKFKDKNIDLYIALDADRVRVDIDGPSYIEEDTWYGASFNKEIGKIPDGLVKLRPPLDLDGFDSSLFFRDVYSLDIKWSESKGIKTFHAEEIKSEKITIEINNELFYPVRYIHAEYDLNKKHFRHFDGALHLYKEDEYFQRRESDLNFNEKIDKHLKAKTFKVFKMNGIISTETWITYTSQFFTGNPLVSEYFEGKYPEHISKFIDNYRKNAST</sequence>
<proteinExistence type="predicted"/>
<dbReference type="EMBL" id="JAPFGC010000002">
    <property type="protein sequence ID" value="MDA0177362.1"/>
    <property type="molecule type" value="Genomic_DNA"/>
</dbReference>
<accession>A0ABT4RZZ6</accession>
<protein>
    <submittedName>
        <fullName evidence="1">Uncharacterized protein</fullName>
    </submittedName>
</protein>
<evidence type="ECO:0000313" key="2">
    <source>
        <dbReference type="Proteomes" id="UP001149142"/>
    </source>
</evidence>
<dbReference type="RefSeq" id="WP_270005419.1">
    <property type="nucleotide sequence ID" value="NZ_JAPFGC010000002.1"/>
</dbReference>
<dbReference type="Proteomes" id="UP001149142">
    <property type="component" value="Unassembled WGS sequence"/>
</dbReference>
<keyword evidence="2" id="KW-1185">Reference proteome</keyword>
<gene>
    <name evidence="1" type="ORF">OOZ35_07665</name>
</gene>
<evidence type="ECO:0000313" key="1">
    <source>
        <dbReference type="EMBL" id="MDA0177362.1"/>
    </source>
</evidence>
<comment type="caution">
    <text evidence="1">The sequence shown here is derived from an EMBL/GenBank/DDBJ whole genome shotgun (WGS) entry which is preliminary data.</text>
</comment>
<name>A0ABT4RZZ6_9FLAO</name>